<feature type="transmembrane region" description="Helical" evidence="9">
    <location>
        <begin position="69"/>
        <end position="87"/>
    </location>
</feature>
<reference evidence="11" key="1">
    <citation type="submission" date="2016-10" db="EMBL/GenBank/DDBJ databases">
        <authorList>
            <person name="Varghese N."/>
            <person name="Submissions S."/>
        </authorList>
    </citation>
    <scope>NUCLEOTIDE SEQUENCE [LARGE SCALE GENOMIC DNA]</scope>
    <source>
        <strain evidence="11">VPI 5359</strain>
    </source>
</reference>
<keyword evidence="6 9" id="KW-0812">Transmembrane</keyword>
<gene>
    <name evidence="10" type="ORF">SAMN04488579_1297</name>
</gene>
<dbReference type="GO" id="GO:0009401">
    <property type="term" value="P:phosphoenolpyruvate-dependent sugar phosphotransferase system"/>
    <property type="evidence" value="ECO:0007669"/>
    <property type="project" value="UniProtKB-KW"/>
</dbReference>
<evidence type="ECO:0000256" key="1">
    <source>
        <dbReference type="ARBA" id="ARBA00004651"/>
    </source>
</evidence>
<dbReference type="RefSeq" id="WP_090246997.1">
    <property type="nucleotide sequence ID" value="NZ_FNOU01000029.1"/>
</dbReference>
<evidence type="ECO:0000313" key="10">
    <source>
        <dbReference type="EMBL" id="SDY37908.1"/>
    </source>
</evidence>
<dbReference type="PANTHER" id="PTHR32502">
    <property type="entry name" value="N-ACETYLGALACTOSAMINE PERMEASE II COMPONENT-RELATED"/>
    <property type="match status" value="1"/>
</dbReference>
<dbReference type="EMBL" id="FNOU01000029">
    <property type="protein sequence ID" value="SDY37908.1"/>
    <property type="molecule type" value="Genomic_DNA"/>
</dbReference>
<evidence type="ECO:0000256" key="9">
    <source>
        <dbReference type="SAM" id="Phobius"/>
    </source>
</evidence>
<evidence type="ECO:0000256" key="2">
    <source>
        <dbReference type="ARBA" id="ARBA00022448"/>
    </source>
</evidence>
<evidence type="ECO:0000256" key="8">
    <source>
        <dbReference type="ARBA" id="ARBA00023136"/>
    </source>
</evidence>
<dbReference type="InterPro" id="IPR047835">
    <property type="entry name" value="PTS_IIC_GalNAc_AgaW-like"/>
</dbReference>
<dbReference type="OrthoDB" id="9815089at2"/>
<evidence type="ECO:0000256" key="3">
    <source>
        <dbReference type="ARBA" id="ARBA00022475"/>
    </source>
</evidence>
<feature type="transmembrane region" description="Helical" evidence="9">
    <location>
        <begin position="93"/>
        <end position="117"/>
    </location>
</feature>
<dbReference type="NCBIfam" id="NF040757">
    <property type="entry name" value="AgaW"/>
    <property type="match status" value="1"/>
</dbReference>
<keyword evidence="2" id="KW-0813">Transport</keyword>
<dbReference type="STRING" id="1528.SAMN04488579_1297"/>
<dbReference type="Pfam" id="PF03609">
    <property type="entry name" value="EII-Sor"/>
    <property type="match status" value="1"/>
</dbReference>
<dbReference type="AlphaFoldDB" id="A0A1H3JER6"/>
<accession>A0A1H3JER6</accession>
<keyword evidence="4" id="KW-0762">Sugar transport</keyword>
<organism evidence="10 11">
    <name type="scientific">Eubacterium barkeri</name>
    <name type="common">Clostridium barkeri</name>
    <dbReference type="NCBI Taxonomy" id="1528"/>
    <lineage>
        <taxon>Bacteria</taxon>
        <taxon>Bacillati</taxon>
        <taxon>Bacillota</taxon>
        <taxon>Clostridia</taxon>
        <taxon>Eubacteriales</taxon>
        <taxon>Eubacteriaceae</taxon>
        <taxon>Eubacterium</taxon>
    </lineage>
</organism>
<evidence type="ECO:0000313" key="11">
    <source>
        <dbReference type="Proteomes" id="UP000199652"/>
    </source>
</evidence>
<evidence type="ECO:0000256" key="4">
    <source>
        <dbReference type="ARBA" id="ARBA00022597"/>
    </source>
</evidence>
<dbReference type="Proteomes" id="UP000199652">
    <property type="component" value="Unassembled WGS sequence"/>
</dbReference>
<evidence type="ECO:0000256" key="5">
    <source>
        <dbReference type="ARBA" id="ARBA00022683"/>
    </source>
</evidence>
<dbReference type="InterPro" id="IPR004700">
    <property type="entry name" value="PTS_IIC_man"/>
</dbReference>
<feature type="transmembrane region" description="Helical" evidence="9">
    <location>
        <begin position="32"/>
        <end position="57"/>
    </location>
</feature>
<evidence type="ECO:0000256" key="7">
    <source>
        <dbReference type="ARBA" id="ARBA00022989"/>
    </source>
</evidence>
<keyword evidence="5" id="KW-0598">Phosphotransferase system</keyword>
<protein>
    <submittedName>
        <fullName evidence="10">PTS system, N-acetylgalactosamine-specific IIC component</fullName>
    </submittedName>
</protein>
<feature type="transmembrane region" description="Helical" evidence="9">
    <location>
        <begin position="138"/>
        <end position="158"/>
    </location>
</feature>
<dbReference type="GO" id="GO:0005886">
    <property type="term" value="C:plasma membrane"/>
    <property type="evidence" value="ECO:0007669"/>
    <property type="project" value="UniProtKB-SubCell"/>
</dbReference>
<feature type="transmembrane region" description="Helical" evidence="9">
    <location>
        <begin position="173"/>
        <end position="194"/>
    </location>
</feature>
<keyword evidence="11" id="KW-1185">Reference proteome</keyword>
<keyword evidence="3" id="KW-1003">Cell membrane</keyword>
<name>A0A1H3JER6_EUBBA</name>
<keyword evidence="7 9" id="KW-1133">Transmembrane helix</keyword>
<dbReference type="PROSITE" id="PS51106">
    <property type="entry name" value="PTS_EIIC_TYPE_4"/>
    <property type="match status" value="1"/>
</dbReference>
<dbReference type="PANTHER" id="PTHR32502:SF8">
    <property type="entry name" value="N-ACETYLGALACTOSAMINE PERMEASE IIC COMPONENT 1"/>
    <property type="match status" value="1"/>
</dbReference>
<proteinExistence type="predicted"/>
<keyword evidence="8 9" id="KW-0472">Membrane</keyword>
<dbReference type="InterPro" id="IPR050303">
    <property type="entry name" value="GatZ_KbaZ_carbometab"/>
</dbReference>
<feature type="transmembrane region" description="Helical" evidence="9">
    <location>
        <begin position="206"/>
        <end position="233"/>
    </location>
</feature>
<sequence>MFVQALLIALWAGIAGIDLFDGLTHIHRPLVTGLVVGLILGDVKTGLIVGATLEFVWMGMVPLAGAQPPNVVIGGVIGTSIAILGGLDAQAAVGLAVPFAVAVQAAITLIFTLFSFFMHKADRFAEEGDTKGIAGINYAGLVVLFLFYFIVAFLPIYLGADKAAAIVGMIPEWAIHGLSIAGGVMPAIGFAMLLKIMLKKEYVAFMIIGYIIVAYGNLPILGLALIAVAIALYEYFRMKDDGKVVPAGNASANDYEEDYSDGI</sequence>
<evidence type="ECO:0000256" key="6">
    <source>
        <dbReference type="ARBA" id="ARBA00022692"/>
    </source>
</evidence>
<comment type="subcellular location">
    <subcellularLocation>
        <location evidence="1">Cell membrane</location>
        <topology evidence="1">Multi-pass membrane protein</topology>
    </subcellularLocation>
</comment>